<evidence type="ECO:0000313" key="2">
    <source>
        <dbReference type="Proteomes" id="UP000011885"/>
    </source>
</evidence>
<dbReference type="PATRIC" id="fig|1263870.3.peg.6068"/>
<gene>
    <name evidence="1" type="ORF">RSSM_05728</name>
</gene>
<protein>
    <submittedName>
        <fullName evidence="1">Alpha-L-fucosidase</fullName>
    </submittedName>
</protein>
<dbReference type="SUPFAM" id="SSF49785">
    <property type="entry name" value="Galactose-binding domain-like"/>
    <property type="match status" value="1"/>
</dbReference>
<reference evidence="1 2" key="1">
    <citation type="journal article" date="2013" name="Mar. Genomics">
        <title>Expression of sulfatases in Rhodopirellula baltica and the diversity of sulfatases in the genus Rhodopirellula.</title>
        <authorList>
            <person name="Wegner C.E."/>
            <person name="Richter-Heitmann T."/>
            <person name="Klindworth A."/>
            <person name="Klockow C."/>
            <person name="Richter M."/>
            <person name="Achstetter T."/>
            <person name="Glockner F.O."/>
            <person name="Harder J."/>
        </authorList>
    </citation>
    <scope>NUCLEOTIDE SEQUENCE [LARGE SCALE GENOMIC DNA]</scope>
    <source>
        <strain evidence="1 2">SM41</strain>
    </source>
</reference>
<dbReference type="Proteomes" id="UP000011885">
    <property type="component" value="Unassembled WGS sequence"/>
</dbReference>
<keyword evidence="2" id="KW-1185">Reference proteome</keyword>
<dbReference type="Gene3D" id="2.60.120.260">
    <property type="entry name" value="Galactose-binding domain-like"/>
    <property type="match status" value="1"/>
</dbReference>
<comment type="caution">
    <text evidence="1">The sequence shown here is derived from an EMBL/GenBank/DDBJ whole genome shotgun (WGS) entry which is preliminary data.</text>
</comment>
<name>M5TUK5_9BACT</name>
<accession>M5TUK5</accession>
<proteinExistence type="predicted"/>
<sequence length="192" mass="20813">MKLVRNQAELEISILTAAYIITEAGPTQAAFSKLVVPSSPSGTIAASRSTNNAPLNSLLDGRLEDGYGPVFGNNAYLGTYRIDLGSTKTVNSVTNWTANHNGNRGPQNVTIYASTSKNDPGWDLTNRSRFTPIGTIDTTMVKPETFNAASIRAKPGQSLGRYRWIYWQTNPVTNKGENTAFQELAVESSPAR</sequence>
<dbReference type="InterPro" id="IPR008979">
    <property type="entry name" value="Galactose-bd-like_sf"/>
</dbReference>
<dbReference type="AlphaFoldDB" id="M5TUK5"/>
<evidence type="ECO:0000313" key="1">
    <source>
        <dbReference type="EMBL" id="EMI52845.1"/>
    </source>
</evidence>
<dbReference type="EMBL" id="ANOH01000402">
    <property type="protein sequence ID" value="EMI52845.1"/>
    <property type="molecule type" value="Genomic_DNA"/>
</dbReference>
<organism evidence="1 2">
    <name type="scientific">Rhodopirellula sallentina SM41</name>
    <dbReference type="NCBI Taxonomy" id="1263870"/>
    <lineage>
        <taxon>Bacteria</taxon>
        <taxon>Pseudomonadati</taxon>
        <taxon>Planctomycetota</taxon>
        <taxon>Planctomycetia</taxon>
        <taxon>Pirellulales</taxon>
        <taxon>Pirellulaceae</taxon>
        <taxon>Rhodopirellula</taxon>
    </lineage>
</organism>